<dbReference type="AlphaFoldDB" id="A0A2J0L5U7"/>
<name>A0A2J0L5U7_9BACT</name>
<dbReference type="Proteomes" id="UP000230052">
    <property type="component" value="Unassembled WGS sequence"/>
</dbReference>
<dbReference type="EMBL" id="PEWV01000028">
    <property type="protein sequence ID" value="PIU41897.1"/>
    <property type="molecule type" value="Genomic_DNA"/>
</dbReference>
<protein>
    <submittedName>
        <fullName evidence="1">Uncharacterized protein</fullName>
    </submittedName>
</protein>
<gene>
    <name evidence="1" type="ORF">COS99_02910</name>
</gene>
<accession>A0A2J0L5U7</accession>
<comment type="caution">
    <text evidence="1">The sequence shown here is derived from an EMBL/GenBank/DDBJ whole genome shotgun (WGS) entry which is preliminary data.</text>
</comment>
<evidence type="ECO:0000313" key="1">
    <source>
        <dbReference type="EMBL" id="PIU41897.1"/>
    </source>
</evidence>
<sequence>MESKDIDSLTDIIASYGIFVAKNQEKLPYGISESLLPHPKEAIQDAIEKVYLVCKSLHKKNNSDEIKNYLEMLELSYEYLGYFLPPSEIEFQGKPTAGEKEAFIIYEAKLLKRQKDYAAKLQEAKERAK</sequence>
<evidence type="ECO:0000313" key="2">
    <source>
        <dbReference type="Proteomes" id="UP000230052"/>
    </source>
</evidence>
<reference evidence="1 2" key="1">
    <citation type="submission" date="2017-09" db="EMBL/GenBank/DDBJ databases">
        <title>Depth-based differentiation of microbial function through sediment-hosted aquifers and enrichment of novel symbionts in the deep terrestrial subsurface.</title>
        <authorList>
            <person name="Probst A.J."/>
            <person name="Ladd B."/>
            <person name="Jarett J.K."/>
            <person name="Geller-Mcgrath D.E."/>
            <person name="Sieber C.M."/>
            <person name="Emerson J.B."/>
            <person name="Anantharaman K."/>
            <person name="Thomas B.C."/>
            <person name="Malmstrom R."/>
            <person name="Stieglmeier M."/>
            <person name="Klingl A."/>
            <person name="Woyke T."/>
            <person name="Ryan C.M."/>
            <person name="Banfield J.F."/>
        </authorList>
    </citation>
    <scope>NUCLEOTIDE SEQUENCE [LARGE SCALE GENOMIC DNA]</scope>
    <source>
        <strain evidence="1">CG07_land_8_20_14_0_80_42_15</strain>
    </source>
</reference>
<organism evidence="1 2">
    <name type="scientific">Candidatus Aquitaenariimonas noxiae</name>
    <dbReference type="NCBI Taxonomy" id="1974741"/>
    <lineage>
        <taxon>Bacteria</taxon>
        <taxon>Pseudomonadati</taxon>
        <taxon>Candidatus Omnitrophota</taxon>
        <taxon>Candidatus Aquitaenariimonas</taxon>
    </lineage>
</organism>
<proteinExistence type="predicted"/>